<name>G7YLQ0_CLOSI</name>
<proteinExistence type="predicted"/>
<accession>G7YLQ0</accession>
<dbReference type="Proteomes" id="UP000008909">
    <property type="component" value="Unassembled WGS sequence"/>
</dbReference>
<evidence type="ECO:0000313" key="3">
    <source>
        <dbReference type="Proteomes" id="UP000008909"/>
    </source>
</evidence>
<dbReference type="AlphaFoldDB" id="G7YLQ0"/>
<protein>
    <submittedName>
        <fullName evidence="2">Uncharacterized protein</fullName>
    </submittedName>
</protein>
<sequence length="292" mass="32707">MINRRLAIVNPLTPSKTSQLTPGSLSPDGKTQTAHSSPEHITSFVKAANWNSLPSPVTERTTIQAPCSICLRNAACSKLDVVHPSDYQLNSNTSRLPPYFCPSHAASGLLSGSTRNTGNNVQSVCPWSCAVTPPKIDKAVAGRRSCSYTLILEDSTRRPHRSSDVYDTGICYSTWLLNINRPSVCPLVERRCSGITAALKPNRYVTVTRDDSTIDQNSAEQFWVEYYVVPHVCAKDEFGFTWNTRITDSLRTVSVDDDALRIFVLRSETDPLRRKLERRQMPRMYRRYGGYT</sequence>
<evidence type="ECO:0000256" key="1">
    <source>
        <dbReference type="SAM" id="MobiDB-lite"/>
    </source>
</evidence>
<keyword evidence="3" id="KW-1185">Reference proteome</keyword>
<reference key="2">
    <citation type="submission" date="2011-10" db="EMBL/GenBank/DDBJ databases">
        <title>The genome and transcriptome sequence of Clonorchis sinensis provide insights into the carcinogenic liver fluke.</title>
        <authorList>
            <person name="Wang X."/>
            <person name="Huang Y."/>
            <person name="Chen W."/>
            <person name="Liu H."/>
            <person name="Guo L."/>
            <person name="Chen Y."/>
            <person name="Luo F."/>
            <person name="Zhou W."/>
            <person name="Sun J."/>
            <person name="Mao Q."/>
            <person name="Liang P."/>
            <person name="Zhou C."/>
            <person name="Tian Y."/>
            <person name="Men J."/>
            <person name="Lv X."/>
            <person name="Huang L."/>
            <person name="Zhou J."/>
            <person name="Hu Y."/>
            <person name="Li R."/>
            <person name="Zhang F."/>
            <person name="Lei H."/>
            <person name="Li X."/>
            <person name="Hu X."/>
            <person name="Liang C."/>
            <person name="Xu J."/>
            <person name="Wu Z."/>
            <person name="Yu X."/>
        </authorList>
    </citation>
    <scope>NUCLEOTIDE SEQUENCE</scope>
    <source>
        <strain>Henan</strain>
    </source>
</reference>
<organism evidence="2 3">
    <name type="scientific">Clonorchis sinensis</name>
    <name type="common">Chinese liver fluke</name>
    <dbReference type="NCBI Taxonomy" id="79923"/>
    <lineage>
        <taxon>Eukaryota</taxon>
        <taxon>Metazoa</taxon>
        <taxon>Spiralia</taxon>
        <taxon>Lophotrochozoa</taxon>
        <taxon>Platyhelminthes</taxon>
        <taxon>Trematoda</taxon>
        <taxon>Digenea</taxon>
        <taxon>Opisthorchiida</taxon>
        <taxon>Opisthorchiata</taxon>
        <taxon>Opisthorchiidae</taxon>
        <taxon>Clonorchis</taxon>
    </lineage>
</organism>
<feature type="region of interest" description="Disordered" evidence="1">
    <location>
        <begin position="13"/>
        <end position="38"/>
    </location>
</feature>
<dbReference type="EMBL" id="DF143628">
    <property type="protein sequence ID" value="GAA53881.1"/>
    <property type="molecule type" value="Genomic_DNA"/>
</dbReference>
<reference evidence="2" key="1">
    <citation type="journal article" date="2011" name="Genome Biol.">
        <title>The draft genome of the carcinogenic human liver fluke Clonorchis sinensis.</title>
        <authorList>
            <person name="Wang X."/>
            <person name="Chen W."/>
            <person name="Huang Y."/>
            <person name="Sun J."/>
            <person name="Men J."/>
            <person name="Liu H."/>
            <person name="Luo F."/>
            <person name="Guo L."/>
            <person name="Lv X."/>
            <person name="Deng C."/>
            <person name="Zhou C."/>
            <person name="Fan Y."/>
            <person name="Li X."/>
            <person name="Huang L."/>
            <person name="Hu Y."/>
            <person name="Liang C."/>
            <person name="Hu X."/>
            <person name="Xu J."/>
            <person name="Yu X."/>
        </authorList>
    </citation>
    <scope>NUCLEOTIDE SEQUENCE [LARGE SCALE GENOMIC DNA]</scope>
    <source>
        <strain evidence="2">Henan</strain>
    </source>
</reference>
<evidence type="ECO:0000313" key="2">
    <source>
        <dbReference type="EMBL" id="GAA53881.1"/>
    </source>
</evidence>
<gene>
    <name evidence="2" type="ORF">CLF_111520</name>
</gene>